<accession>A0A3D5J5G8</accession>
<evidence type="ECO:0000256" key="1">
    <source>
        <dbReference type="SAM" id="Coils"/>
    </source>
</evidence>
<evidence type="ECO:0000256" key="2">
    <source>
        <dbReference type="SAM" id="MobiDB-lite"/>
    </source>
</evidence>
<gene>
    <name evidence="3" type="ORF">DGQ38_18015</name>
</gene>
<evidence type="ECO:0008006" key="5">
    <source>
        <dbReference type="Google" id="ProtNLM"/>
    </source>
</evidence>
<dbReference type="Gene3D" id="2.60.40.10">
    <property type="entry name" value="Immunoglobulins"/>
    <property type="match status" value="1"/>
</dbReference>
<dbReference type="InterPro" id="IPR013783">
    <property type="entry name" value="Ig-like_fold"/>
</dbReference>
<reference evidence="3 4" key="1">
    <citation type="journal article" date="2018" name="Nat. Biotechnol.">
        <title>A standardized bacterial taxonomy based on genome phylogeny substantially revises the tree of life.</title>
        <authorList>
            <person name="Parks D.H."/>
            <person name="Chuvochina M."/>
            <person name="Waite D.W."/>
            <person name="Rinke C."/>
            <person name="Skarshewski A."/>
            <person name="Chaumeil P.A."/>
            <person name="Hugenholtz P."/>
        </authorList>
    </citation>
    <scope>NUCLEOTIDE SEQUENCE [LARGE SCALE GENOMIC DNA]</scope>
    <source>
        <strain evidence="3">UBA9359</strain>
    </source>
</reference>
<dbReference type="Proteomes" id="UP000264330">
    <property type="component" value="Unassembled WGS sequence"/>
</dbReference>
<feature type="coiled-coil region" evidence="1">
    <location>
        <begin position="163"/>
        <end position="190"/>
    </location>
</feature>
<dbReference type="AlphaFoldDB" id="A0A3D5J5G8"/>
<proteinExistence type="predicted"/>
<dbReference type="GO" id="GO:0030246">
    <property type="term" value="F:carbohydrate binding"/>
    <property type="evidence" value="ECO:0007669"/>
    <property type="project" value="InterPro"/>
</dbReference>
<dbReference type="SUPFAM" id="SSF49452">
    <property type="entry name" value="Starch-binding domain-like"/>
    <property type="match status" value="1"/>
</dbReference>
<keyword evidence="1" id="KW-0175">Coiled coil</keyword>
<protein>
    <recommendedName>
        <fullName evidence="5">Carboxypeptidase regulatory-like domain-containing protein</fullName>
    </recommendedName>
</protein>
<comment type="caution">
    <text evidence="3">The sequence shown here is derived from an EMBL/GenBank/DDBJ whole genome shotgun (WGS) entry which is preliminary data.</text>
</comment>
<dbReference type="Pfam" id="PF13620">
    <property type="entry name" value="CarboxypepD_reg"/>
    <property type="match status" value="1"/>
</dbReference>
<sequence length="399" mass="43908">MTIHRPKNSILLAVSYLLIFGFVQAKDYDVSGQVFDSNGDKAGKVTVLLLDNSELEVQSTKAKGNGKFKFKKVLSGEYFIRVDGGELGKANVPVTVSEDDIKGIQVSLQQTAPANVVKEEVPAAAPTKKQSVAAVAPPINDGPLVPESAAEDEPADAGSTYIMNELSFEIKKLSAEVKHLSSELENLKSLSKMWVNPLAIYSKEIIMKNGSTVFGKIVYQDESELKVETLVGYLIIKRDNVVRVIDNVITEDTQEYVPEQVRDSYSPPPMPRLSEPKYTSADPLNRSAGRKYAANCVLVGNITEKKDNQGNTIFTGEVKNIGGRRADFVKMDFVFRKNWSGETKTLTTFARGTYHTFDSGITTDATLLPGSVGAFELYVPHAFGSFIGYSYVIDWEEYE</sequence>
<evidence type="ECO:0000313" key="4">
    <source>
        <dbReference type="Proteomes" id="UP000264330"/>
    </source>
</evidence>
<evidence type="ECO:0000313" key="3">
    <source>
        <dbReference type="EMBL" id="HCV82938.1"/>
    </source>
</evidence>
<dbReference type="InterPro" id="IPR013784">
    <property type="entry name" value="Carb-bd-like_fold"/>
</dbReference>
<name>A0A3D5J5G8_9FLAO</name>
<organism evidence="3 4">
    <name type="scientific">Zunongwangia profunda</name>
    <dbReference type="NCBI Taxonomy" id="398743"/>
    <lineage>
        <taxon>Bacteria</taxon>
        <taxon>Pseudomonadati</taxon>
        <taxon>Bacteroidota</taxon>
        <taxon>Flavobacteriia</taxon>
        <taxon>Flavobacteriales</taxon>
        <taxon>Flavobacteriaceae</taxon>
        <taxon>Zunongwangia</taxon>
    </lineage>
</organism>
<feature type="region of interest" description="Disordered" evidence="2">
    <location>
        <begin position="260"/>
        <end position="285"/>
    </location>
</feature>
<dbReference type="EMBL" id="DPMF01000414">
    <property type="protein sequence ID" value="HCV82938.1"/>
    <property type="molecule type" value="Genomic_DNA"/>
</dbReference>